<dbReference type="AlphaFoldDB" id="A0A0C1GGM2"/>
<evidence type="ECO:0000313" key="8">
    <source>
        <dbReference type="EMBL" id="KIC05810.1"/>
    </source>
</evidence>
<evidence type="ECO:0000256" key="1">
    <source>
        <dbReference type="ARBA" id="ARBA00004442"/>
    </source>
</evidence>
<dbReference type="PRINTS" id="PR01021">
    <property type="entry name" value="OMPADOMAIN"/>
</dbReference>
<dbReference type="PANTHER" id="PTHR30329">
    <property type="entry name" value="STATOR ELEMENT OF FLAGELLAR MOTOR COMPLEX"/>
    <property type="match status" value="1"/>
</dbReference>
<keyword evidence="2 4" id="KW-0472">Membrane</keyword>
<dbReference type="GO" id="GO:0009279">
    <property type="term" value="C:cell outer membrane"/>
    <property type="evidence" value="ECO:0007669"/>
    <property type="project" value="UniProtKB-SubCell"/>
</dbReference>
<proteinExistence type="predicted"/>
<dbReference type="EMBL" id="JUFZ01000150">
    <property type="protein sequence ID" value="KIC05810.1"/>
    <property type="molecule type" value="Genomic_DNA"/>
</dbReference>
<comment type="subcellular location">
    <subcellularLocation>
        <location evidence="1">Cell outer membrane</location>
    </subcellularLocation>
</comment>
<keyword evidence="11" id="KW-1185">Reference proteome</keyword>
<keyword evidence="6" id="KW-0732">Signal</keyword>
<dbReference type="Proteomes" id="UP000031390">
    <property type="component" value="Unassembled WGS sequence"/>
</dbReference>
<organism evidence="8 10">
    <name type="scientific">Morococcus cerebrosus</name>
    <dbReference type="NCBI Taxonomy" id="1056807"/>
    <lineage>
        <taxon>Bacteria</taxon>
        <taxon>Pseudomonadati</taxon>
        <taxon>Pseudomonadota</taxon>
        <taxon>Betaproteobacteria</taxon>
        <taxon>Neisseriales</taxon>
        <taxon>Neisseriaceae</taxon>
        <taxon>Morococcus</taxon>
    </lineage>
</organism>
<evidence type="ECO:0000313" key="11">
    <source>
        <dbReference type="Proteomes" id="UP000829504"/>
    </source>
</evidence>
<evidence type="ECO:0000256" key="5">
    <source>
        <dbReference type="SAM" id="MobiDB-lite"/>
    </source>
</evidence>
<dbReference type="PROSITE" id="PS01068">
    <property type="entry name" value="OMPA_1"/>
    <property type="match status" value="1"/>
</dbReference>
<evidence type="ECO:0000259" key="7">
    <source>
        <dbReference type="PROSITE" id="PS51123"/>
    </source>
</evidence>
<evidence type="ECO:0000256" key="2">
    <source>
        <dbReference type="ARBA" id="ARBA00023136"/>
    </source>
</evidence>
<dbReference type="PROSITE" id="PS51123">
    <property type="entry name" value="OMPA_2"/>
    <property type="match status" value="1"/>
</dbReference>
<dbReference type="InterPro" id="IPR006665">
    <property type="entry name" value="OmpA-like"/>
</dbReference>
<dbReference type="PATRIC" id="fig|1056807.3.peg.2612"/>
<dbReference type="EMBL" id="CP094242">
    <property type="protein sequence ID" value="UNV86712.1"/>
    <property type="molecule type" value="Genomic_DNA"/>
</dbReference>
<sequence>MTKQLKLSALFVALVASGTAMASEPHTKHGYTVSSQSQEVVRNNYGECWKNSYFDKETQGRVECGDREAVAAVQQAPEYVDETVSLSSKTLFGFDKDNLRPEAQENLNALAQRLNNENVQTVRVEGHTDFMGSEEYNQALSERRANVVANYLVGRGIPSSKVSAVGLGESQAQMTATCEAEVAKLGKKVSKAKKRAALIACIEPDRRVDVKIRSTVTKQVAPGQTIEGQGERPAVDEGWIPSPYNGVHGYAKP</sequence>
<dbReference type="CDD" id="cd07185">
    <property type="entry name" value="OmpA_C-like"/>
    <property type="match status" value="1"/>
</dbReference>
<evidence type="ECO:0000256" key="6">
    <source>
        <dbReference type="SAM" id="SignalP"/>
    </source>
</evidence>
<accession>A0A0C1GGM2</accession>
<reference evidence="9 11" key="2">
    <citation type="submission" date="2022-03" db="EMBL/GenBank/DDBJ databases">
        <title>Genome sequencing of Morococcus cerebrosus.</title>
        <authorList>
            <person name="Baek M.-G."/>
            <person name="Yi H."/>
        </authorList>
    </citation>
    <scope>NUCLEOTIDE SEQUENCE [LARGE SCALE GENOMIC DNA]</scope>
    <source>
        <strain evidence="9 11">CIP 81.93</strain>
    </source>
</reference>
<evidence type="ECO:0000313" key="10">
    <source>
        <dbReference type="Proteomes" id="UP000031390"/>
    </source>
</evidence>
<keyword evidence="3" id="KW-0998">Cell outer membrane</keyword>
<feature type="chain" id="PRO_5002132615" evidence="6">
    <location>
        <begin position="23"/>
        <end position="253"/>
    </location>
</feature>
<evidence type="ECO:0000256" key="4">
    <source>
        <dbReference type="PROSITE-ProRule" id="PRU00473"/>
    </source>
</evidence>
<dbReference type="Pfam" id="PF00691">
    <property type="entry name" value="OmpA"/>
    <property type="match status" value="1"/>
</dbReference>
<evidence type="ECO:0000313" key="9">
    <source>
        <dbReference type="EMBL" id="UNV86712.1"/>
    </source>
</evidence>
<dbReference type="Proteomes" id="UP000829504">
    <property type="component" value="Chromosome"/>
</dbReference>
<dbReference type="InterPro" id="IPR006690">
    <property type="entry name" value="OMPA-like_CS"/>
</dbReference>
<name>A0A0C1GGM2_9NEIS</name>
<feature type="signal peptide" evidence="6">
    <location>
        <begin position="1"/>
        <end position="22"/>
    </location>
</feature>
<feature type="region of interest" description="Disordered" evidence="5">
    <location>
        <begin position="224"/>
        <end position="253"/>
    </location>
</feature>
<dbReference type="PANTHER" id="PTHR30329:SF21">
    <property type="entry name" value="LIPOPROTEIN YIAD-RELATED"/>
    <property type="match status" value="1"/>
</dbReference>
<gene>
    <name evidence="8" type="ORF">MCC93_27280</name>
    <name evidence="9" type="ORF">MON37_08515</name>
</gene>
<dbReference type="Gene3D" id="3.30.1330.60">
    <property type="entry name" value="OmpA-like domain"/>
    <property type="match status" value="1"/>
</dbReference>
<dbReference type="RefSeq" id="WP_039410658.1">
    <property type="nucleotide sequence ID" value="NZ_CP094242.1"/>
</dbReference>
<dbReference type="InterPro" id="IPR036737">
    <property type="entry name" value="OmpA-like_sf"/>
</dbReference>
<protein>
    <submittedName>
        <fullName evidence="8">Membrane protein</fullName>
    </submittedName>
    <submittedName>
        <fullName evidence="9">OmpA family protein</fullName>
    </submittedName>
</protein>
<feature type="domain" description="OmpA-like" evidence="7">
    <location>
        <begin position="79"/>
        <end position="216"/>
    </location>
</feature>
<dbReference type="SUPFAM" id="SSF103088">
    <property type="entry name" value="OmpA-like"/>
    <property type="match status" value="1"/>
</dbReference>
<dbReference type="InterPro" id="IPR050330">
    <property type="entry name" value="Bact_OuterMem_StrucFunc"/>
</dbReference>
<reference evidence="8 10" key="1">
    <citation type="submission" date="2014-12" db="EMBL/GenBank/DDBJ databases">
        <title>Genome sequence of Morococcus cerebrosus.</title>
        <authorList>
            <person name="Shin S.-K."/>
            <person name="Yi H."/>
        </authorList>
    </citation>
    <scope>NUCLEOTIDE SEQUENCE [LARGE SCALE GENOMIC DNA]</scope>
    <source>
        <strain evidence="8 10">CIP 81.93</strain>
    </source>
</reference>
<evidence type="ECO:0000256" key="3">
    <source>
        <dbReference type="ARBA" id="ARBA00023237"/>
    </source>
</evidence>
<dbReference type="InterPro" id="IPR006664">
    <property type="entry name" value="OMP_bac"/>
</dbReference>